<sequence length="50" mass="5968">KESSSEAVSVRNYQKRVRTRRKNTKCKIIGSRMDGIFKTYINDIEYRVIE</sequence>
<organism evidence="2 3">
    <name type="scientific">Funneliformis caledonium</name>
    <dbReference type="NCBI Taxonomy" id="1117310"/>
    <lineage>
        <taxon>Eukaryota</taxon>
        <taxon>Fungi</taxon>
        <taxon>Fungi incertae sedis</taxon>
        <taxon>Mucoromycota</taxon>
        <taxon>Glomeromycotina</taxon>
        <taxon>Glomeromycetes</taxon>
        <taxon>Glomerales</taxon>
        <taxon>Glomeraceae</taxon>
        <taxon>Funneliformis</taxon>
    </lineage>
</organism>
<dbReference type="EMBL" id="CAJVPQ010022216">
    <property type="protein sequence ID" value="CAG8760153.1"/>
    <property type="molecule type" value="Genomic_DNA"/>
</dbReference>
<name>A0A9N9J0Z1_9GLOM</name>
<evidence type="ECO:0000313" key="3">
    <source>
        <dbReference type="Proteomes" id="UP000789570"/>
    </source>
</evidence>
<feature type="non-terminal residue" evidence="2">
    <location>
        <position position="1"/>
    </location>
</feature>
<dbReference type="AlphaFoldDB" id="A0A9N9J0Z1"/>
<evidence type="ECO:0000313" key="2">
    <source>
        <dbReference type="EMBL" id="CAG8760153.1"/>
    </source>
</evidence>
<proteinExistence type="predicted"/>
<accession>A0A9N9J0Z1</accession>
<keyword evidence="3" id="KW-1185">Reference proteome</keyword>
<evidence type="ECO:0000256" key="1">
    <source>
        <dbReference type="SAM" id="MobiDB-lite"/>
    </source>
</evidence>
<reference evidence="2" key="1">
    <citation type="submission" date="2021-06" db="EMBL/GenBank/DDBJ databases">
        <authorList>
            <person name="Kallberg Y."/>
            <person name="Tangrot J."/>
            <person name="Rosling A."/>
        </authorList>
    </citation>
    <scope>NUCLEOTIDE SEQUENCE</scope>
    <source>
        <strain evidence="2">UK204</strain>
    </source>
</reference>
<feature type="non-terminal residue" evidence="2">
    <location>
        <position position="50"/>
    </location>
</feature>
<protein>
    <submittedName>
        <fullName evidence="2">260_t:CDS:1</fullName>
    </submittedName>
</protein>
<dbReference type="Proteomes" id="UP000789570">
    <property type="component" value="Unassembled WGS sequence"/>
</dbReference>
<comment type="caution">
    <text evidence="2">The sequence shown here is derived from an EMBL/GenBank/DDBJ whole genome shotgun (WGS) entry which is preliminary data.</text>
</comment>
<gene>
    <name evidence="2" type="ORF">FCALED_LOCUS16877</name>
</gene>
<feature type="region of interest" description="Disordered" evidence="1">
    <location>
        <begin position="1"/>
        <end position="22"/>
    </location>
</feature>
<feature type="compositionally biased region" description="Basic residues" evidence="1">
    <location>
        <begin position="13"/>
        <end position="22"/>
    </location>
</feature>